<name>A0A9W8AHS5_9FUNG</name>
<comment type="caution">
    <text evidence="4">The sequence shown here is derived from an EMBL/GenBank/DDBJ whole genome shotgun (WGS) entry which is preliminary data.</text>
</comment>
<evidence type="ECO:0000259" key="3">
    <source>
        <dbReference type="Pfam" id="PF05368"/>
    </source>
</evidence>
<dbReference type="OrthoDB" id="3358371at2759"/>
<evidence type="ECO:0000256" key="2">
    <source>
        <dbReference type="ARBA" id="ARBA00022857"/>
    </source>
</evidence>
<dbReference type="PANTHER" id="PTHR42748:SF7">
    <property type="entry name" value="NMRA LIKE REDOX SENSOR 1-RELATED"/>
    <property type="match status" value="1"/>
</dbReference>
<dbReference type="CDD" id="cd05251">
    <property type="entry name" value="NmrA_like_SDR_a"/>
    <property type="match status" value="1"/>
</dbReference>
<accession>A0A9W8AHS5</accession>
<dbReference type="Pfam" id="PF05368">
    <property type="entry name" value="NmrA"/>
    <property type="match status" value="1"/>
</dbReference>
<dbReference type="Proteomes" id="UP001150569">
    <property type="component" value="Unassembled WGS sequence"/>
</dbReference>
<dbReference type="Gene3D" id="3.40.50.720">
    <property type="entry name" value="NAD(P)-binding Rossmann-like Domain"/>
    <property type="match status" value="1"/>
</dbReference>
<keyword evidence="5" id="KW-1185">Reference proteome</keyword>
<keyword evidence="2" id="KW-0521">NADP</keyword>
<dbReference type="Gene3D" id="3.90.25.10">
    <property type="entry name" value="UDP-galactose 4-epimerase, domain 1"/>
    <property type="match status" value="1"/>
</dbReference>
<dbReference type="PANTHER" id="PTHR42748">
    <property type="entry name" value="NITROGEN METABOLITE REPRESSION PROTEIN NMRA FAMILY MEMBER"/>
    <property type="match status" value="1"/>
</dbReference>
<organism evidence="4 5">
    <name type="scientific">Tieghemiomyces parasiticus</name>
    <dbReference type="NCBI Taxonomy" id="78921"/>
    <lineage>
        <taxon>Eukaryota</taxon>
        <taxon>Fungi</taxon>
        <taxon>Fungi incertae sedis</taxon>
        <taxon>Zoopagomycota</taxon>
        <taxon>Kickxellomycotina</taxon>
        <taxon>Dimargaritomycetes</taxon>
        <taxon>Dimargaritales</taxon>
        <taxon>Dimargaritaceae</taxon>
        <taxon>Tieghemiomyces</taxon>
    </lineage>
</organism>
<dbReference type="InterPro" id="IPR008030">
    <property type="entry name" value="NmrA-like"/>
</dbReference>
<dbReference type="InterPro" id="IPR051164">
    <property type="entry name" value="NmrA-like_oxidored"/>
</dbReference>
<dbReference type="GO" id="GO:0005634">
    <property type="term" value="C:nucleus"/>
    <property type="evidence" value="ECO:0007669"/>
    <property type="project" value="TreeGrafter"/>
</dbReference>
<dbReference type="AlphaFoldDB" id="A0A9W8AHS5"/>
<evidence type="ECO:0000256" key="1">
    <source>
        <dbReference type="ARBA" id="ARBA00006328"/>
    </source>
</evidence>
<comment type="similarity">
    <text evidence="1">Belongs to the NmrA-type oxidoreductase family.</text>
</comment>
<evidence type="ECO:0000313" key="5">
    <source>
        <dbReference type="Proteomes" id="UP001150569"/>
    </source>
</evidence>
<proteinExistence type="inferred from homology"/>
<dbReference type="EMBL" id="JANBPT010000150">
    <property type="protein sequence ID" value="KAJ1926786.1"/>
    <property type="molecule type" value="Genomic_DNA"/>
</dbReference>
<feature type="domain" description="NmrA-like" evidence="3">
    <location>
        <begin position="6"/>
        <end position="284"/>
    </location>
</feature>
<dbReference type="SUPFAM" id="SSF51735">
    <property type="entry name" value="NAD(P)-binding Rossmann-fold domains"/>
    <property type="match status" value="1"/>
</dbReference>
<evidence type="ECO:0000313" key="4">
    <source>
        <dbReference type="EMBL" id="KAJ1926786.1"/>
    </source>
</evidence>
<reference evidence="4" key="1">
    <citation type="submission" date="2022-07" db="EMBL/GenBank/DDBJ databases">
        <title>Phylogenomic reconstructions and comparative analyses of Kickxellomycotina fungi.</title>
        <authorList>
            <person name="Reynolds N.K."/>
            <person name="Stajich J.E."/>
            <person name="Barry K."/>
            <person name="Grigoriev I.V."/>
            <person name="Crous P."/>
            <person name="Smith M.E."/>
        </authorList>
    </citation>
    <scope>NUCLEOTIDE SEQUENCE</scope>
    <source>
        <strain evidence="4">RSA 861</strain>
    </source>
</reference>
<dbReference type="InterPro" id="IPR036291">
    <property type="entry name" value="NAD(P)-bd_dom_sf"/>
</dbReference>
<protein>
    <recommendedName>
        <fullName evidence="3">NmrA-like domain-containing protein</fullName>
    </recommendedName>
</protein>
<gene>
    <name evidence="4" type="ORF">IWQ60_003488</name>
</gene>
<sequence length="307" mass="33023">MSSAKPVIVVVAATGNQGSGVVDALLDSNKFVVRALSRSIESNAAKALAARGVEVVQADIYSPTDLEGAFKGAYGIFFTTLFEMMNKEPDHEVIQGKNVADAAQKAGVKHIVFSTLPSLRDISGGKYTNAVIFDKKAEVTTYIKSLGLPATYFIYGYFMTNTTRNPYSYRKVGVDSYELPTTNSVDVMMPVTDATGDAGCAVVKAFLNPTETIGQEYLIASGTLSLAEIAAEVARHTGKNVRAVRLSPEEAALHPFLRLPAIQEMNAAIAEFGYGPHLSLESTIQTFGPEITFSDFLAREKDVAFPE</sequence>